<dbReference type="PANTHER" id="PTHR46796">
    <property type="entry name" value="HTH-TYPE TRANSCRIPTIONAL ACTIVATOR RHAS-RELATED"/>
    <property type="match status" value="1"/>
</dbReference>
<dbReference type="AlphaFoldDB" id="A0A256FK25"/>
<reference evidence="5 6" key="1">
    <citation type="submission" date="2017-07" db="EMBL/GenBank/DDBJ databases">
        <title>Phylogenetic study on the rhizospheric bacterium Ochrobactrum sp. A44.</title>
        <authorList>
            <person name="Krzyzanowska D.M."/>
            <person name="Ossowicki A."/>
            <person name="Rajewska M."/>
            <person name="Maciag T."/>
            <person name="Kaczynski Z."/>
            <person name="Czerwicka M."/>
            <person name="Jafra S."/>
        </authorList>
    </citation>
    <scope>NUCLEOTIDE SEQUENCE [LARGE SCALE GENOMIC DNA]</scope>
    <source>
        <strain evidence="5 6">DSM 7216</strain>
    </source>
</reference>
<protein>
    <submittedName>
        <fullName evidence="5">Helix-turn-helix domain protein</fullName>
    </submittedName>
</protein>
<name>A0A256FK25_9HYPH</name>
<dbReference type="GO" id="GO:0043565">
    <property type="term" value="F:sequence-specific DNA binding"/>
    <property type="evidence" value="ECO:0007669"/>
    <property type="project" value="InterPro"/>
</dbReference>
<keyword evidence="1" id="KW-0805">Transcription regulation</keyword>
<gene>
    <name evidence="5" type="ORF">CEV31_2925</name>
</gene>
<dbReference type="Proteomes" id="UP000215590">
    <property type="component" value="Unassembled WGS sequence"/>
</dbReference>
<organism evidence="5 6">
    <name type="scientific">Brucella thiophenivorans</name>
    <dbReference type="NCBI Taxonomy" id="571255"/>
    <lineage>
        <taxon>Bacteria</taxon>
        <taxon>Pseudomonadati</taxon>
        <taxon>Pseudomonadota</taxon>
        <taxon>Alphaproteobacteria</taxon>
        <taxon>Hyphomicrobiales</taxon>
        <taxon>Brucellaceae</taxon>
        <taxon>Brucella/Ochrobactrum group</taxon>
        <taxon>Brucella</taxon>
    </lineage>
</organism>
<dbReference type="InterPro" id="IPR050204">
    <property type="entry name" value="AraC_XylS_family_regulators"/>
</dbReference>
<dbReference type="PROSITE" id="PS01124">
    <property type="entry name" value="HTH_ARAC_FAMILY_2"/>
    <property type="match status" value="1"/>
</dbReference>
<keyword evidence="6" id="KW-1185">Reference proteome</keyword>
<evidence type="ECO:0000259" key="4">
    <source>
        <dbReference type="PROSITE" id="PS01124"/>
    </source>
</evidence>
<dbReference type="InterPro" id="IPR018060">
    <property type="entry name" value="HTH_AraC"/>
</dbReference>
<dbReference type="SMART" id="SM00342">
    <property type="entry name" value="HTH_ARAC"/>
    <property type="match status" value="1"/>
</dbReference>
<dbReference type="SUPFAM" id="SSF46689">
    <property type="entry name" value="Homeodomain-like"/>
    <property type="match status" value="2"/>
</dbReference>
<dbReference type="InterPro" id="IPR009057">
    <property type="entry name" value="Homeodomain-like_sf"/>
</dbReference>
<comment type="caution">
    <text evidence="5">The sequence shown here is derived from an EMBL/GenBank/DDBJ whole genome shotgun (WGS) entry which is preliminary data.</text>
</comment>
<sequence length="304" mass="34310">MSENENKEKQGYRSKSGVIRYEIQGGGYEISRDAFTYTRTRIGASTYVPKHILAIILLNPIRNLRWNTDGHDEILLSCASGTVLIMPASKTTIITWPKESHILKVSISQDEDFGQDALEIASRIGDVAGGILMFSSKQFLNVSELIFDELQEDASAGERYLKLLYSIILYLFAHNAMSARSFSSAQAGLSSYACRQIESYLKENFRSQLTVPEMAAMLNMSAGHFSMCFRESFGLTPYQYLIRLRLDEAENWLMETDMSISKIAALLKFSSQSHLTTALKKYRELTPGEVRRRGKRRDSGGVQH</sequence>
<accession>A0A256FK25</accession>
<dbReference type="EMBL" id="NNRJ01000051">
    <property type="protein sequence ID" value="OYR15179.1"/>
    <property type="molecule type" value="Genomic_DNA"/>
</dbReference>
<keyword evidence="2" id="KW-0238">DNA-binding</keyword>
<evidence type="ECO:0000256" key="2">
    <source>
        <dbReference type="ARBA" id="ARBA00023125"/>
    </source>
</evidence>
<evidence type="ECO:0000256" key="1">
    <source>
        <dbReference type="ARBA" id="ARBA00023015"/>
    </source>
</evidence>
<feature type="domain" description="HTH araC/xylS-type" evidence="4">
    <location>
        <begin position="195"/>
        <end position="293"/>
    </location>
</feature>
<keyword evidence="3" id="KW-0804">Transcription</keyword>
<dbReference type="PANTHER" id="PTHR46796:SF6">
    <property type="entry name" value="ARAC SUBFAMILY"/>
    <property type="match status" value="1"/>
</dbReference>
<dbReference type="GO" id="GO:0003700">
    <property type="term" value="F:DNA-binding transcription factor activity"/>
    <property type="evidence" value="ECO:0007669"/>
    <property type="project" value="InterPro"/>
</dbReference>
<dbReference type="Gene3D" id="1.10.10.60">
    <property type="entry name" value="Homeodomain-like"/>
    <property type="match status" value="1"/>
</dbReference>
<evidence type="ECO:0000256" key="3">
    <source>
        <dbReference type="ARBA" id="ARBA00023163"/>
    </source>
</evidence>
<evidence type="ECO:0000313" key="6">
    <source>
        <dbReference type="Proteomes" id="UP000215590"/>
    </source>
</evidence>
<proteinExistence type="predicted"/>
<evidence type="ECO:0000313" key="5">
    <source>
        <dbReference type="EMBL" id="OYR15179.1"/>
    </source>
</evidence>
<dbReference type="OrthoDB" id="8442171at2"/>
<dbReference type="RefSeq" id="WP_094507855.1">
    <property type="nucleotide sequence ID" value="NZ_JBHEEK010000003.1"/>
</dbReference>
<dbReference type="Pfam" id="PF12833">
    <property type="entry name" value="HTH_18"/>
    <property type="match status" value="1"/>
</dbReference>